<dbReference type="RefSeq" id="WP_341876830.1">
    <property type="nucleotide sequence ID" value="NZ_CP121687.1"/>
</dbReference>
<dbReference type="EMBL" id="CP121687">
    <property type="protein sequence ID" value="WZL69842.1"/>
    <property type="molecule type" value="Genomic_DNA"/>
</dbReference>
<sequence>MALQFFSPELTKKFCPPEPIKCSGRFGTTVNINETVTLWKSTEPVKGSFVLELNASGTPVGAIAVFSIKRANGTVISRNIGRGASYALTVDNAVEATVRVINAPSDQTASVFFDYCSLDIMKTKTNKGTCCSPAFSCPGLISQAMDWETEPLFIWESFFPIKGILNIIFLTTSNPADHPTATVKVERFKKPDVIRTIPLDVTNTNNSVVPFTLVVDDIKKVTITTAEIDPVLSFVSILSCHQEENNSLCCDEPFSCEHIHSFGEPPIIESIKIWESLLDVKGTYAILNGYDEALTVRIQFNNKKTLEKTIAPFGGFAITAKGIKDITLSFNQPGTQMGSLFFQYCIQEGHLQKNLKPSCCPTPLHCNNITFASDNNPQNQTIPLWISKIPVDGEILISVEGQPEQITKVIIKRFEKPDIIRTFEGNRILIERTTDFEGLFVELNNGDPSNNSIVTSLCIQEQVSSYNPEIKNYCNKNEICCPEPVKCEFDPDFSIIFPLAASLPLNREMVLWESTELIKGTFSLRNISEGDTDMTVKIRYKNGPIYSRTLKPLEGFMITDEGIVSVSVRFSSEDPEAMGDLDFELCTQNIIEPCEKDCCCPEPLVCQSISAEAQNIPSNQKYLLWHSAFPVKAMIEVFLFAGESATVIIERYGKSTITETIPSNIARILTADHIKNVFIKVDNASGVGSAFIDVCMQEEFLLKGDENPCQCNY</sequence>
<protein>
    <submittedName>
        <fullName evidence="1">Uncharacterized protein</fullName>
    </submittedName>
</protein>
<gene>
    <name evidence="1" type="ORF">QBE51_13875</name>
</gene>
<reference evidence="1 2" key="1">
    <citation type="submission" date="2023-03" db="EMBL/GenBank/DDBJ databases">
        <title>Novel Species.</title>
        <authorList>
            <person name="Ma S."/>
        </authorList>
    </citation>
    <scope>NUCLEOTIDE SEQUENCE [LARGE SCALE GENOMIC DNA]</scope>
    <source>
        <strain evidence="1 2">LIND6LT2</strain>
    </source>
</reference>
<dbReference type="Proteomes" id="UP001486565">
    <property type="component" value="Chromosome"/>
</dbReference>
<evidence type="ECO:0000313" key="1">
    <source>
        <dbReference type="EMBL" id="WZL69842.1"/>
    </source>
</evidence>
<evidence type="ECO:0000313" key="2">
    <source>
        <dbReference type="Proteomes" id="UP001486565"/>
    </source>
</evidence>
<accession>A0ABZ2Y790</accession>
<name>A0ABZ2Y790_9FIRM</name>
<organism evidence="1 2">
    <name type="scientific">Defluviitalea saccharophila</name>
    <dbReference type="NCBI Taxonomy" id="879970"/>
    <lineage>
        <taxon>Bacteria</taxon>
        <taxon>Bacillati</taxon>
        <taxon>Bacillota</taxon>
        <taxon>Clostridia</taxon>
        <taxon>Lachnospirales</taxon>
        <taxon>Defluviitaleaceae</taxon>
        <taxon>Defluviitalea</taxon>
    </lineage>
</organism>
<keyword evidence="2" id="KW-1185">Reference proteome</keyword>
<proteinExistence type="predicted"/>